<evidence type="ECO:0000256" key="1">
    <source>
        <dbReference type="ARBA" id="ARBA00009232"/>
    </source>
</evidence>
<keyword evidence="2 5" id="KW-0227">DNA damage</keyword>
<evidence type="ECO:0000313" key="8">
    <source>
        <dbReference type="Proteomes" id="UP001193389"/>
    </source>
</evidence>
<dbReference type="RefSeq" id="WP_318350860.1">
    <property type="nucleotide sequence ID" value="NZ_AP018694.1"/>
</dbReference>
<organism evidence="7 8">
    <name type="scientific">Aquipluma nitroreducens</name>
    <dbReference type="NCBI Taxonomy" id="2010828"/>
    <lineage>
        <taxon>Bacteria</taxon>
        <taxon>Pseudomonadati</taxon>
        <taxon>Bacteroidota</taxon>
        <taxon>Bacteroidia</taxon>
        <taxon>Marinilabiliales</taxon>
        <taxon>Prolixibacteraceae</taxon>
        <taxon>Aquipluma</taxon>
    </lineage>
</organism>
<dbReference type="InterPro" id="IPR036995">
    <property type="entry name" value="MPG_sf"/>
</dbReference>
<gene>
    <name evidence="7" type="ORF">AQPE_2059</name>
</gene>
<evidence type="ECO:0000256" key="5">
    <source>
        <dbReference type="HAMAP-Rule" id="MF_00527"/>
    </source>
</evidence>
<name>A0A5K7S8N4_9BACT</name>
<dbReference type="CDD" id="cd00540">
    <property type="entry name" value="AAG"/>
    <property type="match status" value="1"/>
</dbReference>
<keyword evidence="3 5" id="KW-0378">Hydrolase</keyword>
<dbReference type="Gene3D" id="3.10.300.10">
    <property type="entry name" value="Methylpurine-DNA glycosylase (MPG)"/>
    <property type="match status" value="2"/>
</dbReference>
<dbReference type="PANTHER" id="PTHR10429">
    <property type="entry name" value="DNA-3-METHYLADENINE GLYCOSYLASE"/>
    <property type="match status" value="1"/>
</dbReference>
<dbReference type="InterPro" id="IPR011034">
    <property type="entry name" value="Formyl_transferase-like_C_sf"/>
</dbReference>
<evidence type="ECO:0000256" key="4">
    <source>
        <dbReference type="ARBA" id="ARBA00023204"/>
    </source>
</evidence>
<dbReference type="EMBL" id="AP018694">
    <property type="protein sequence ID" value="BBE17900.1"/>
    <property type="molecule type" value="Genomic_DNA"/>
</dbReference>
<dbReference type="InterPro" id="IPR003180">
    <property type="entry name" value="MPG"/>
</dbReference>
<protein>
    <recommendedName>
        <fullName evidence="5">Putative 3-methyladenine DNA glycosylase</fullName>
        <ecNumber evidence="5">3.2.2.-</ecNumber>
    </recommendedName>
</protein>
<keyword evidence="8" id="KW-1185">Reference proteome</keyword>
<evidence type="ECO:0000256" key="2">
    <source>
        <dbReference type="ARBA" id="ARBA00022763"/>
    </source>
</evidence>
<comment type="similarity">
    <text evidence="1 5">Belongs to the DNA glycosylase MPG family.</text>
</comment>
<evidence type="ECO:0000313" key="7">
    <source>
        <dbReference type="EMBL" id="BBE17900.1"/>
    </source>
</evidence>
<accession>A0A5K7S8N4</accession>
<dbReference type="SUPFAM" id="SSF50486">
    <property type="entry name" value="FMT C-terminal domain-like"/>
    <property type="match status" value="1"/>
</dbReference>
<reference evidence="7" key="1">
    <citation type="journal article" date="2020" name="Int. J. Syst. Evol. Microbiol.">
        <title>Aquipluma nitroreducens gen. nov. sp. nov., a novel facultatively anaerobic bacterium isolated from a freshwater lake.</title>
        <authorList>
            <person name="Watanabe M."/>
            <person name="Kojima H."/>
            <person name="Fukui M."/>
        </authorList>
    </citation>
    <scope>NUCLEOTIDE SEQUENCE</scope>
    <source>
        <strain evidence="7">MeG22</strain>
    </source>
</reference>
<dbReference type="PANTHER" id="PTHR10429:SF0">
    <property type="entry name" value="DNA-3-METHYLADENINE GLYCOSYLASE"/>
    <property type="match status" value="1"/>
</dbReference>
<evidence type="ECO:0000256" key="6">
    <source>
        <dbReference type="SAM" id="MobiDB-lite"/>
    </source>
</evidence>
<dbReference type="AlphaFoldDB" id="A0A5K7S8N4"/>
<dbReference type="GO" id="GO:0006284">
    <property type="term" value="P:base-excision repair"/>
    <property type="evidence" value="ECO:0007669"/>
    <property type="project" value="InterPro"/>
</dbReference>
<sequence>MSEYKSMNVRSFSPPSEGSGEANRLSPDFFLHDVLEVAPALIGKLLVRQFDDGRIERYRIVETEAYRGTEDLACHASKGRTPRTEVMFQEGGKVYVYLIYGMYWLLNLVTGEEGNASAVLIRGIEGFSGPGRLGRELQLDKSFYGENLSTSSRIWVEDAEPVHEIKTSKRIGIGYSGEVWVNKLWRFYV</sequence>
<dbReference type="GO" id="GO:0003905">
    <property type="term" value="F:alkylbase DNA N-glycosylase activity"/>
    <property type="evidence" value="ECO:0007669"/>
    <property type="project" value="InterPro"/>
</dbReference>
<evidence type="ECO:0000256" key="3">
    <source>
        <dbReference type="ARBA" id="ARBA00022801"/>
    </source>
</evidence>
<dbReference type="KEGG" id="anf:AQPE_2059"/>
<dbReference type="EC" id="3.2.2.-" evidence="5"/>
<dbReference type="GO" id="GO:0003677">
    <property type="term" value="F:DNA binding"/>
    <property type="evidence" value="ECO:0007669"/>
    <property type="project" value="InterPro"/>
</dbReference>
<proteinExistence type="inferred from homology"/>
<dbReference type="Pfam" id="PF02245">
    <property type="entry name" value="Pur_DNA_glyco"/>
    <property type="match status" value="2"/>
</dbReference>
<keyword evidence="4 5" id="KW-0234">DNA repair</keyword>
<dbReference type="Proteomes" id="UP001193389">
    <property type="component" value="Chromosome"/>
</dbReference>
<dbReference type="NCBIfam" id="TIGR00567">
    <property type="entry name" value="3mg"/>
    <property type="match status" value="1"/>
</dbReference>
<feature type="region of interest" description="Disordered" evidence="6">
    <location>
        <begin position="1"/>
        <end position="21"/>
    </location>
</feature>
<dbReference type="HAMAP" id="MF_00527">
    <property type="entry name" value="3MGH"/>
    <property type="match status" value="1"/>
</dbReference>